<evidence type="ECO:0000259" key="1">
    <source>
        <dbReference type="PROSITE" id="PS50893"/>
    </source>
</evidence>
<dbReference type="RefSeq" id="WP_200085729.1">
    <property type="nucleotide sequence ID" value="NZ_CP054706.1"/>
</dbReference>
<feature type="domain" description="HTH LytTR-type" evidence="2">
    <location>
        <begin position="232"/>
        <end position="338"/>
    </location>
</feature>
<feature type="domain" description="ABC transporter" evidence="1">
    <location>
        <begin position="3"/>
        <end position="222"/>
    </location>
</feature>
<evidence type="ECO:0000259" key="2">
    <source>
        <dbReference type="PROSITE" id="PS50930"/>
    </source>
</evidence>
<evidence type="ECO:0000313" key="4">
    <source>
        <dbReference type="Proteomes" id="UP000595349"/>
    </source>
</evidence>
<name>A0A7T6ZD40_9BACI</name>
<dbReference type="GO" id="GO:0000156">
    <property type="term" value="F:phosphorelay response regulator activity"/>
    <property type="evidence" value="ECO:0007669"/>
    <property type="project" value="InterPro"/>
</dbReference>
<dbReference type="Proteomes" id="UP000595349">
    <property type="component" value="Chromosome"/>
</dbReference>
<dbReference type="PROSITE" id="PS50893">
    <property type="entry name" value="ABC_TRANSPORTER_2"/>
    <property type="match status" value="1"/>
</dbReference>
<dbReference type="PANTHER" id="PTHR37299">
    <property type="entry name" value="TRANSCRIPTIONAL REGULATOR-RELATED"/>
    <property type="match status" value="1"/>
</dbReference>
<reference evidence="3 4" key="1">
    <citation type="submission" date="2020-06" db="EMBL/GenBank/DDBJ databases">
        <title>Genomic analysis of Salicibibacter sp. NKC21-4.</title>
        <authorList>
            <person name="Oh Y.J."/>
        </authorList>
    </citation>
    <scope>NUCLEOTIDE SEQUENCE [LARGE SCALE GENOMIC DNA]</scope>
    <source>
        <strain evidence="3 4">NKC21-4</strain>
    </source>
</reference>
<dbReference type="EMBL" id="CP054706">
    <property type="protein sequence ID" value="QQK81298.1"/>
    <property type="molecule type" value="Genomic_DNA"/>
</dbReference>
<dbReference type="PROSITE" id="PS50930">
    <property type="entry name" value="HTH_LYTTR"/>
    <property type="match status" value="1"/>
</dbReference>
<dbReference type="Pfam" id="PF04397">
    <property type="entry name" value="LytTR"/>
    <property type="match status" value="1"/>
</dbReference>
<dbReference type="PANTHER" id="PTHR37299:SF1">
    <property type="entry name" value="STAGE 0 SPORULATION PROTEIN A HOMOLOG"/>
    <property type="match status" value="1"/>
</dbReference>
<sequence>MTLILNQFNKIVENKTVLPTIELIIEDKEIIAIQAETEYMRAFIDLLEDQSMYTSKRIHMDKSALTGPDQVFLYRHEMGLYKRLNPEQILDFWSRLHQKNIHTDRLLEISELTHVRSTINKRLTFSEMKRLHFVRSLIQKTSVYVFEDPTDKIDLQSKQVFNRILDKIMESGGIVIILTSSLEEGIRLGTKVYRITNRGIQEVETDDETEENNEADDEITNETAHHMKFEKISAKYEDKYILFDPLEIDYVETRERHTILHVNEEEFISTMTLKELEDKLLPYGFYRCHRSYLINLQRVREVIVWSKNSYSLILDKHSEKTVPLSKSKYAGLRDLLNW</sequence>
<dbReference type="InterPro" id="IPR007492">
    <property type="entry name" value="LytTR_DNA-bd_dom"/>
</dbReference>
<dbReference type="AlphaFoldDB" id="A0A7T6ZD40"/>
<dbReference type="InterPro" id="IPR012046">
    <property type="entry name" value="LytTR_ABC"/>
</dbReference>
<dbReference type="InterPro" id="IPR027417">
    <property type="entry name" value="P-loop_NTPase"/>
</dbReference>
<gene>
    <name evidence="3" type="ORF">HUG20_16205</name>
</gene>
<dbReference type="GO" id="GO:0016887">
    <property type="term" value="F:ATP hydrolysis activity"/>
    <property type="evidence" value="ECO:0007669"/>
    <property type="project" value="InterPro"/>
</dbReference>
<dbReference type="InterPro" id="IPR046947">
    <property type="entry name" value="LytR-like"/>
</dbReference>
<dbReference type="KEGG" id="scib:HUG20_16205"/>
<keyword evidence="4" id="KW-1185">Reference proteome</keyword>
<accession>A0A7T6ZD40</accession>
<dbReference type="Gene3D" id="2.40.50.1020">
    <property type="entry name" value="LytTr DNA-binding domain"/>
    <property type="match status" value="1"/>
</dbReference>
<dbReference type="PIRSF" id="PIRSF036612">
    <property type="entry name" value="ABC_ATP_LytTR"/>
    <property type="match status" value="1"/>
</dbReference>
<dbReference type="InterPro" id="IPR003439">
    <property type="entry name" value="ABC_transporter-like_ATP-bd"/>
</dbReference>
<organism evidence="3 4">
    <name type="scientific">Salicibibacter cibi</name>
    <dbReference type="NCBI Taxonomy" id="2743001"/>
    <lineage>
        <taxon>Bacteria</taxon>
        <taxon>Bacillati</taxon>
        <taxon>Bacillota</taxon>
        <taxon>Bacilli</taxon>
        <taxon>Bacillales</taxon>
        <taxon>Bacillaceae</taxon>
        <taxon>Salicibibacter</taxon>
    </lineage>
</organism>
<protein>
    <submittedName>
        <fullName evidence="3">LytTR family transcriptional regulator DNA-binding domain-containing protein</fullName>
    </submittedName>
</protein>
<dbReference type="Gene3D" id="3.40.50.300">
    <property type="entry name" value="P-loop containing nucleotide triphosphate hydrolases"/>
    <property type="match status" value="1"/>
</dbReference>
<dbReference type="GO" id="GO:0005524">
    <property type="term" value="F:ATP binding"/>
    <property type="evidence" value="ECO:0007669"/>
    <property type="project" value="InterPro"/>
</dbReference>
<dbReference type="GO" id="GO:0003677">
    <property type="term" value="F:DNA binding"/>
    <property type="evidence" value="ECO:0007669"/>
    <property type="project" value="UniProtKB-KW"/>
</dbReference>
<proteinExistence type="predicted"/>
<dbReference type="SUPFAM" id="SSF52540">
    <property type="entry name" value="P-loop containing nucleoside triphosphate hydrolases"/>
    <property type="match status" value="1"/>
</dbReference>
<evidence type="ECO:0000313" key="3">
    <source>
        <dbReference type="EMBL" id="QQK81298.1"/>
    </source>
</evidence>
<keyword evidence="3" id="KW-0238">DNA-binding</keyword>
<dbReference type="SMART" id="SM00850">
    <property type="entry name" value="LytTR"/>
    <property type="match status" value="1"/>
</dbReference>